<dbReference type="Proteomes" id="UP000799324">
    <property type="component" value="Unassembled WGS sequence"/>
</dbReference>
<sequence length="642" mass="72189">MGQRHQLFAIAKVGNRYRSLSALHHQWLYGLTALKTCLRLVKVFQDPGNRYLLKLELARAATLDSSVWELETSWHDIRPKFPYVLTCMLIGTSVDVETGYSNAATLEPWNMECDGGDNNDGITILDITDLDHVRYCFVPGSEPGAENSIGSEEPMIYTAREYLNDYYKELAPEMKEVLALLETVPLVQTASLNETWPRDWVDRDDLKTDTRLDSPDPALGYDNDLLVGSLTQLSLKKTIEEILDESEEQADLTMDQVEVLPIFLPALRSYLRLHPSVVSDRSCGFTLLRRAFSDCTELDLGIFPDLTGEQVVELCADKDKLVLLDLSGNHNIEVGHLKKILAATPITKLYVWNNHRLPLCDVAALVGPKLQQVFHREMFLAAHGEIWGGRLEESTQAISAAHSTYEKKHNMVQLISLTADTSCVAPNGDGNELFGPDCMAMSPQAYRFDRKDFKLVALPLDDMNCSSSAVLVAVSRVIRFLSQHDHLYESDLASLSLIMALRNPESHRTIDYLPKEAWRVGQMLKHWQHPDPRGISSLLAEKWTIVLVQEPSVFRFRLAFLRNTSDGHTQVCSVEDIMKQIDGNGLKNTWDKEIAMARYPGYNYNGRVKEPGDVEVVPCDEATALNVMALIEKLKAGAQKEV</sequence>
<organism evidence="1 2">
    <name type="scientific">Lophiostoma macrostomum CBS 122681</name>
    <dbReference type="NCBI Taxonomy" id="1314788"/>
    <lineage>
        <taxon>Eukaryota</taxon>
        <taxon>Fungi</taxon>
        <taxon>Dikarya</taxon>
        <taxon>Ascomycota</taxon>
        <taxon>Pezizomycotina</taxon>
        <taxon>Dothideomycetes</taxon>
        <taxon>Pleosporomycetidae</taxon>
        <taxon>Pleosporales</taxon>
        <taxon>Lophiostomataceae</taxon>
        <taxon>Lophiostoma</taxon>
    </lineage>
</organism>
<proteinExistence type="predicted"/>
<accession>A0A6A6SY08</accession>
<protein>
    <submittedName>
        <fullName evidence="1">Uncharacterized protein</fullName>
    </submittedName>
</protein>
<evidence type="ECO:0000313" key="2">
    <source>
        <dbReference type="Proteomes" id="UP000799324"/>
    </source>
</evidence>
<name>A0A6A6SY08_9PLEO</name>
<reference evidence="1" key="1">
    <citation type="journal article" date="2020" name="Stud. Mycol.">
        <title>101 Dothideomycetes genomes: a test case for predicting lifestyles and emergence of pathogens.</title>
        <authorList>
            <person name="Haridas S."/>
            <person name="Albert R."/>
            <person name="Binder M."/>
            <person name="Bloem J."/>
            <person name="Labutti K."/>
            <person name="Salamov A."/>
            <person name="Andreopoulos B."/>
            <person name="Baker S."/>
            <person name="Barry K."/>
            <person name="Bills G."/>
            <person name="Bluhm B."/>
            <person name="Cannon C."/>
            <person name="Castanera R."/>
            <person name="Culley D."/>
            <person name="Daum C."/>
            <person name="Ezra D."/>
            <person name="Gonzalez J."/>
            <person name="Henrissat B."/>
            <person name="Kuo A."/>
            <person name="Liang C."/>
            <person name="Lipzen A."/>
            <person name="Lutzoni F."/>
            <person name="Magnuson J."/>
            <person name="Mondo S."/>
            <person name="Nolan M."/>
            <person name="Ohm R."/>
            <person name="Pangilinan J."/>
            <person name="Park H.-J."/>
            <person name="Ramirez L."/>
            <person name="Alfaro M."/>
            <person name="Sun H."/>
            <person name="Tritt A."/>
            <person name="Yoshinaga Y."/>
            <person name="Zwiers L.-H."/>
            <person name="Turgeon B."/>
            <person name="Goodwin S."/>
            <person name="Spatafora J."/>
            <person name="Crous P."/>
            <person name="Grigoriev I."/>
        </authorList>
    </citation>
    <scope>NUCLEOTIDE SEQUENCE</scope>
    <source>
        <strain evidence="1">CBS 122681</strain>
    </source>
</reference>
<gene>
    <name evidence="1" type="ORF">K491DRAFT_718793</name>
</gene>
<dbReference type="AlphaFoldDB" id="A0A6A6SY08"/>
<evidence type="ECO:0000313" key="1">
    <source>
        <dbReference type="EMBL" id="KAF2652566.1"/>
    </source>
</evidence>
<dbReference type="EMBL" id="MU004398">
    <property type="protein sequence ID" value="KAF2652566.1"/>
    <property type="molecule type" value="Genomic_DNA"/>
</dbReference>
<keyword evidence="2" id="KW-1185">Reference proteome</keyword>
<dbReference type="OrthoDB" id="3798564at2759"/>